<dbReference type="EMBL" id="NKYI01000022">
    <property type="protein sequence ID" value="PIK83558.1"/>
    <property type="molecule type" value="Genomic_DNA"/>
</dbReference>
<name>A0A855F4K6_RAOOR</name>
<sequence>MVKKFLYICDPDHPRNLMLNYCCRNDKESQYFQYQSTTYQDNTPSFFRIMGYITMFKAYQQNISPLSDSLPVSTDKNITNV</sequence>
<organism evidence="1 2">
    <name type="scientific">Raoultella ornithinolytica</name>
    <name type="common">Klebsiella ornithinolytica</name>
    <dbReference type="NCBI Taxonomy" id="54291"/>
    <lineage>
        <taxon>Bacteria</taxon>
        <taxon>Pseudomonadati</taxon>
        <taxon>Pseudomonadota</taxon>
        <taxon>Gammaproteobacteria</taxon>
        <taxon>Enterobacterales</taxon>
        <taxon>Enterobacteriaceae</taxon>
        <taxon>Klebsiella/Raoultella group</taxon>
        <taxon>Raoultella</taxon>
    </lineage>
</organism>
<reference evidence="1 2" key="1">
    <citation type="submission" date="2017-07" db="EMBL/GenBank/DDBJ databases">
        <title>Raoultella ornithinolytica strain HH3 draft genome.</title>
        <authorList>
            <person name="Duceppe M.-O."/>
            <person name="Huang H."/>
            <person name="Phipps-Todd B."/>
        </authorList>
    </citation>
    <scope>NUCLEOTIDE SEQUENCE [LARGE SCALE GENOMIC DNA]</scope>
    <source>
        <strain evidence="1 2">HH3</strain>
    </source>
</reference>
<evidence type="ECO:0000313" key="2">
    <source>
        <dbReference type="Proteomes" id="UP000229713"/>
    </source>
</evidence>
<dbReference type="Proteomes" id="UP000229713">
    <property type="component" value="Unassembled WGS sequence"/>
</dbReference>
<accession>A0A855F4K6</accession>
<gene>
    <name evidence="1" type="ORF">CFY86_14910</name>
</gene>
<comment type="caution">
    <text evidence="1">The sequence shown here is derived from an EMBL/GenBank/DDBJ whole genome shotgun (WGS) entry which is preliminary data.</text>
</comment>
<proteinExistence type="predicted"/>
<dbReference type="AlphaFoldDB" id="A0A855F4K6"/>
<evidence type="ECO:0000313" key="1">
    <source>
        <dbReference type="EMBL" id="PIK83558.1"/>
    </source>
</evidence>
<protein>
    <submittedName>
        <fullName evidence="1">Uncharacterized protein</fullName>
    </submittedName>
</protein>